<dbReference type="AlphaFoldDB" id="A0A6B9ZNQ1"/>
<dbReference type="EMBL" id="CP048113">
    <property type="protein sequence ID" value="QHS63912.1"/>
    <property type="molecule type" value="Genomic_DNA"/>
</dbReference>
<dbReference type="KEGG" id="chih:GWR21_02680"/>
<evidence type="ECO:0000256" key="2">
    <source>
        <dbReference type="ARBA" id="ARBA00008335"/>
    </source>
</evidence>
<gene>
    <name evidence="27" type="ORF">GWR21_02680</name>
</gene>
<dbReference type="PROSITE" id="PS50850">
    <property type="entry name" value="MFS"/>
    <property type="match status" value="1"/>
</dbReference>
<comment type="catalytic activity">
    <reaction evidence="18">
        <text>L-histidyl-L-alpha-amino acid(out) = L-histidyl-L-alpha-amino acid(in)</text>
        <dbReference type="Rhea" id="RHEA:79379"/>
        <dbReference type="ChEBI" id="CHEBI:229964"/>
    </reaction>
</comment>
<comment type="catalytic activity">
    <reaction evidence="13">
        <text>L-alpha-aminoacyl-L-lysine(out) = L-alpha-aminoacyl-L-lysine(in)</text>
        <dbReference type="Rhea" id="RHEA:79383"/>
        <dbReference type="ChEBI" id="CHEBI:229966"/>
    </reaction>
</comment>
<keyword evidence="28" id="KW-1185">Reference proteome</keyword>
<feature type="transmembrane region" description="Helical" evidence="25">
    <location>
        <begin position="252"/>
        <end position="272"/>
    </location>
</feature>
<feature type="transmembrane region" description="Helical" evidence="25">
    <location>
        <begin position="217"/>
        <end position="240"/>
    </location>
</feature>
<feature type="transmembrane region" description="Helical" evidence="25">
    <location>
        <begin position="49"/>
        <end position="73"/>
    </location>
</feature>
<feature type="transmembrane region" description="Helical" evidence="25">
    <location>
        <begin position="308"/>
        <end position="329"/>
    </location>
</feature>
<dbReference type="InterPro" id="IPR036259">
    <property type="entry name" value="MFS_trans_sf"/>
</dbReference>
<comment type="catalytic activity">
    <reaction evidence="8">
        <text>L-lysyl-L-alanine(out) = L-lysyl-L-alanine(in)</text>
        <dbReference type="Rhea" id="RHEA:79399"/>
        <dbReference type="ChEBI" id="CHEBI:229954"/>
    </reaction>
</comment>
<comment type="catalytic activity">
    <reaction evidence="17">
        <text>L-arginyl-glycine(out) = L-arginyl-glycine(in)</text>
        <dbReference type="Rhea" id="RHEA:79391"/>
        <dbReference type="ChEBI" id="CHEBI:229955"/>
    </reaction>
</comment>
<dbReference type="Gene3D" id="1.20.1250.20">
    <property type="entry name" value="MFS general substrate transporter like domains"/>
    <property type="match status" value="2"/>
</dbReference>
<evidence type="ECO:0000256" key="18">
    <source>
        <dbReference type="ARBA" id="ARBA00044912"/>
    </source>
</evidence>
<evidence type="ECO:0000256" key="20">
    <source>
        <dbReference type="ARBA" id="ARBA00044924"/>
    </source>
</evidence>
<evidence type="ECO:0000256" key="4">
    <source>
        <dbReference type="ARBA" id="ARBA00022692"/>
    </source>
</evidence>
<evidence type="ECO:0000256" key="25">
    <source>
        <dbReference type="SAM" id="Phobius"/>
    </source>
</evidence>
<accession>A0A6B9ZNQ1</accession>
<feature type="domain" description="Major facilitator superfamily (MFS) profile" evidence="26">
    <location>
        <begin position="12"/>
        <end position="404"/>
    </location>
</feature>
<dbReference type="InterPro" id="IPR052187">
    <property type="entry name" value="MFSD1"/>
</dbReference>
<evidence type="ECO:0000313" key="28">
    <source>
        <dbReference type="Proteomes" id="UP000476411"/>
    </source>
</evidence>
<evidence type="ECO:0000259" key="26">
    <source>
        <dbReference type="PROSITE" id="PS50850"/>
    </source>
</evidence>
<comment type="catalytic activity">
    <reaction evidence="16">
        <text>L-lysyl-L-lysine(out) = L-lysyl-L-lysine(in)</text>
        <dbReference type="Rhea" id="RHEA:79403"/>
        <dbReference type="ChEBI" id="CHEBI:229956"/>
    </reaction>
</comment>
<comment type="function">
    <text evidence="23">Lysosomal dipeptide uniporter that selectively exports lysine, arginine or histidine-containing dipeptides with a net positive charge from the lysosome lumen into the cytosol. Could play a role in a specific type of protein O-glycosylation indirectly regulating macrophages migration and tissue invasion. Also essential for liver homeostasis.</text>
</comment>
<keyword evidence="3" id="KW-0813">Transport</keyword>
<reference evidence="27 28" key="1">
    <citation type="submission" date="2020-01" db="EMBL/GenBank/DDBJ databases">
        <title>Complete genome sequence of Chitinophaga sp. H33E-04 isolated from quinoa roots.</title>
        <authorList>
            <person name="Weon H.-Y."/>
            <person name="Lee S.A."/>
        </authorList>
    </citation>
    <scope>NUCLEOTIDE SEQUENCE [LARGE SCALE GENOMIC DNA]</scope>
    <source>
        <strain evidence="27 28">H33E-04</strain>
    </source>
</reference>
<comment type="catalytic activity">
    <reaction evidence="10">
        <text>L-alpha-aminoacyl-L-arginine(out) = L-alpha-aminoacyl-L-arginine(in)</text>
        <dbReference type="Rhea" id="RHEA:79367"/>
        <dbReference type="ChEBI" id="CHEBI:229968"/>
    </reaction>
</comment>
<evidence type="ECO:0000256" key="15">
    <source>
        <dbReference type="ARBA" id="ARBA00044899"/>
    </source>
</evidence>
<comment type="catalytic activity">
    <reaction evidence="19">
        <text>L-alanyl-L-lysine(out) = L-alanyl-L-lysine(in)</text>
        <dbReference type="Rhea" id="RHEA:79415"/>
        <dbReference type="ChEBI" id="CHEBI:192470"/>
    </reaction>
</comment>
<dbReference type="SUPFAM" id="SSF103473">
    <property type="entry name" value="MFS general substrate transporter"/>
    <property type="match status" value="1"/>
</dbReference>
<comment type="catalytic activity">
    <reaction evidence="20">
        <text>L-lysyl-glycine(out) = L-lysyl-glycine(in)</text>
        <dbReference type="Rhea" id="RHEA:79407"/>
        <dbReference type="ChEBI" id="CHEBI:191202"/>
    </reaction>
</comment>
<evidence type="ECO:0000313" key="27">
    <source>
        <dbReference type="EMBL" id="QHS63912.1"/>
    </source>
</evidence>
<feature type="transmembrane region" description="Helical" evidence="25">
    <location>
        <begin position="80"/>
        <end position="103"/>
    </location>
</feature>
<comment type="catalytic activity">
    <reaction evidence="12">
        <text>L-lysyl-L-alpha-amino acid(out) = L-lysyl-L-alpha-amino acid(in)</text>
        <dbReference type="Rhea" id="RHEA:79387"/>
        <dbReference type="ChEBI" id="CHEBI:229965"/>
    </reaction>
</comment>
<feature type="transmembrane region" description="Helical" evidence="25">
    <location>
        <begin position="284"/>
        <end position="302"/>
    </location>
</feature>
<keyword evidence="7" id="KW-0458">Lysosome</keyword>
<evidence type="ECO:0000256" key="10">
    <source>
        <dbReference type="ARBA" id="ARBA00044881"/>
    </source>
</evidence>
<comment type="catalytic activity">
    <reaction evidence="9">
        <text>L-histidyl-glycine(out) = L-histidyl-glycine(in)</text>
        <dbReference type="Rhea" id="RHEA:79395"/>
        <dbReference type="ChEBI" id="CHEBI:229957"/>
    </reaction>
</comment>
<evidence type="ECO:0000256" key="13">
    <source>
        <dbReference type="ARBA" id="ARBA00044893"/>
    </source>
</evidence>
<name>A0A6B9ZNQ1_9BACT</name>
<dbReference type="InterPro" id="IPR011701">
    <property type="entry name" value="MFS"/>
</dbReference>
<evidence type="ECO:0000256" key="3">
    <source>
        <dbReference type="ARBA" id="ARBA00022448"/>
    </source>
</evidence>
<keyword evidence="6 25" id="KW-0472">Membrane</keyword>
<evidence type="ECO:0000256" key="22">
    <source>
        <dbReference type="ARBA" id="ARBA00045018"/>
    </source>
</evidence>
<comment type="catalytic activity">
    <reaction evidence="15">
        <text>L-arginyl-L-alpha-amino acid(out) = L-arginyl-L-alpha-amino acid(in)</text>
        <dbReference type="Rhea" id="RHEA:79371"/>
        <dbReference type="ChEBI" id="CHEBI:84315"/>
    </reaction>
</comment>
<comment type="catalytic activity">
    <reaction evidence="14">
        <text>L-aspartyl-L-lysine(out) = L-aspartyl-L-lysine(in)</text>
        <dbReference type="Rhea" id="RHEA:79411"/>
        <dbReference type="ChEBI" id="CHEBI:229953"/>
    </reaction>
</comment>
<keyword evidence="5 25" id="KW-1133">Transmembrane helix</keyword>
<comment type="similarity">
    <text evidence="2">Belongs to the major facilitator superfamily.</text>
</comment>
<comment type="subunit">
    <text evidence="24">Homodimer. Interacts with lysosomal protein GLMP (via lumenal domain); the interaction starts while both proteins are still in the endoplasmic reticulum and is required for stabilization of MFSD1 in lysosomes but has no direct effect on its targeting to lysosomes or transporter activity.</text>
</comment>
<protein>
    <recommendedName>
        <fullName evidence="21">Lysosomal dipeptide transporter MFSD1</fullName>
    </recommendedName>
    <alternativeName>
        <fullName evidence="22">Major facilitator superfamily domain-containing protein 1</fullName>
    </alternativeName>
</protein>
<evidence type="ECO:0000256" key="14">
    <source>
        <dbReference type="ARBA" id="ARBA00044898"/>
    </source>
</evidence>
<feature type="transmembrane region" description="Helical" evidence="25">
    <location>
        <begin position="169"/>
        <end position="187"/>
    </location>
</feature>
<dbReference type="GO" id="GO:0005765">
    <property type="term" value="C:lysosomal membrane"/>
    <property type="evidence" value="ECO:0007669"/>
    <property type="project" value="UniProtKB-SubCell"/>
</dbReference>
<sequence>MNVDTNDKRQAFIWAWVIGTIFYLVEYAVRSSPAVMIPELEQVFHVDAVGIGEIVVKYYFTYSVTSLVAGVALDRWGGKGVISFGSLVLGVGSLLFAVPLVAAGDIGRLLQGAGSAFAFTGCVYLAAHGFSPKFLATAIGITQCVGMLGGSAGQFVTGPLISSGFPVKSFWLIIGVISVVIAVMLYMTTPREQVSVSGKTAGILAPYRIVFTNPQSYLSGVISGCLFAPTTIFAMTWGIAFLKQDLQFSNQAAVVACAMVPMGWVVGCPLAGWISDRMGKRRPVLIAGIVVMFIAFTQFVFLPASLPSWLTLAVFGIASGVAMIPYSIIKEANPDEVKGSATGGINFLVFGVTSILGPIFAAYFGKTLFTASDNTAHFKGAGIFFIVIILVAFFLSLVIGETGKGAGLRKVQVS</sequence>
<evidence type="ECO:0000256" key="16">
    <source>
        <dbReference type="ARBA" id="ARBA00044900"/>
    </source>
</evidence>
<dbReference type="InterPro" id="IPR020846">
    <property type="entry name" value="MFS_dom"/>
</dbReference>
<feature type="transmembrane region" description="Helical" evidence="25">
    <location>
        <begin position="12"/>
        <end position="29"/>
    </location>
</feature>
<proteinExistence type="inferred from homology"/>
<evidence type="ECO:0000256" key="21">
    <source>
        <dbReference type="ARBA" id="ARBA00044985"/>
    </source>
</evidence>
<evidence type="ECO:0000256" key="7">
    <source>
        <dbReference type="ARBA" id="ARBA00023228"/>
    </source>
</evidence>
<evidence type="ECO:0000256" key="19">
    <source>
        <dbReference type="ARBA" id="ARBA00044919"/>
    </source>
</evidence>
<evidence type="ECO:0000256" key="11">
    <source>
        <dbReference type="ARBA" id="ARBA00044884"/>
    </source>
</evidence>
<comment type="catalytic activity">
    <reaction evidence="11">
        <text>L-alpha-aminoacyl-L-histidine(out) = L-alpha-aminoacyl-L-histidine(in)</text>
        <dbReference type="Rhea" id="RHEA:79375"/>
        <dbReference type="ChEBI" id="CHEBI:229967"/>
    </reaction>
</comment>
<evidence type="ECO:0000256" key="8">
    <source>
        <dbReference type="ARBA" id="ARBA00044876"/>
    </source>
</evidence>
<feature type="transmembrane region" description="Helical" evidence="25">
    <location>
        <begin position="134"/>
        <end position="157"/>
    </location>
</feature>
<feature type="transmembrane region" description="Helical" evidence="25">
    <location>
        <begin position="109"/>
        <end position="127"/>
    </location>
</feature>
<evidence type="ECO:0000256" key="23">
    <source>
        <dbReference type="ARBA" id="ARBA00045709"/>
    </source>
</evidence>
<evidence type="ECO:0000256" key="5">
    <source>
        <dbReference type="ARBA" id="ARBA00022989"/>
    </source>
</evidence>
<dbReference type="Pfam" id="PF07690">
    <property type="entry name" value="MFS_1"/>
    <property type="match status" value="1"/>
</dbReference>
<dbReference type="GO" id="GO:0022857">
    <property type="term" value="F:transmembrane transporter activity"/>
    <property type="evidence" value="ECO:0007669"/>
    <property type="project" value="InterPro"/>
</dbReference>
<feature type="transmembrane region" description="Helical" evidence="25">
    <location>
        <begin position="341"/>
        <end position="364"/>
    </location>
</feature>
<evidence type="ECO:0000256" key="1">
    <source>
        <dbReference type="ARBA" id="ARBA00004155"/>
    </source>
</evidence>
<organism evidence="27 28">
    <name type="scientific">Chitinophaga agri</name>
    <dbReference type="NCBI Taxonomy" id="2703787"/>
    <lineage>
        <taxon>Bacteria</taxon>
        <taxon>Pseudomonadati</taxon>
        <taxon>Bacteroidota</taxon>
        <taxon>Chitinophagia</taxon>
        <taxon>Chitinophagales</taxon>
        <taxon>Chitinophagaceae</taxon>
        <taxon>Chitinophaga</taxon>
    </lineage>
</organism>
<dbReference type="PANTHER" id="PTHR23512">
    <property type="entry name" value="MAJOR FACILITATOR SUPERFAMILY DOMAIN-CONTAINING PROTEIN 1"/>
    <property type="match status" value="1"/>
</dbReference>
<evidence type="ECO:0000256" key="6">
    <source>
        <dbReference type="ARBA" id="ARBA00023136"/>
    </source>
</evidence>
<evidence type="ECO:0000256" key="24">
    <source>
        <dbReference type="ARBA" id="ARBA00046376"/>
    </source>
</evidence>
<evidence type="ECO:0000256" key="12">
    <source>
        <dbReference type="ARBA" id="ARBA00044891"/>
    </source>
</evidence>
<dbReference type="PANTHER" id="PTHR23512:SF3">
    <property type="entry name" value="MAJOR FACILITATOR SUPERFAMILY DOMAIN-CONTAINING PROTEIN 1"/>
    <property type="match status" value="1"/>
</dbReference>
<evidence type="ECO:0000256" key="9">
    <source>
        <dbReference type="ARBA" id="ARBA00044878"/>
    </source>
</evidence>
<comment type="subcellular location">
    <subcellularLocation>
        <location evidence="1">Lysosome membrane</location>
        <topology evidence="1">Multi-pass membrane protein</topology>
    </subcellularLocation>
</comment>
<evidence type="ECO:0000256" key="17">
    <source>
        <dbReference type="ARBA" id="ARBA00044903"/>
    </source>
</evidence>
<feature type="transmembrane region" description="Helical" evidence="25">
    <location>
        <begin position="376"/>
        <end position="400"/>
    </location>
</feature>
<dbReference type="Proteomes" id="UP000476411">
    <property type="component" value="Chromosome"/>
</dbReference>
<keyword evidence="4 25" id="KW-0812">Transmembrane</keyword>